<dbReference type="InParanoid" id="A0A2K3DCX7"/>
<organism evidence="3 4">
    <name type="scientific">Chlamydomonas reinhardtii</name>
    <name type="common">Chlamydomonas smithii</name>
    <dbReference type="NCBI Taxonomy" id="3055"/>
    <lineage>
        <taxon>Eukaryota</taxon>
        <taxon>Viridiplantae</taxon>
        <taxon>Chlorophyta</taxon>
        <taxon>core chlorophytes</taxon>
        <taxon>Chlorophyceae</taxon>
        <taxon>CS clade</taxon>
        <taxon>Chlamydomonadales</taxon>
        <taxon>Chlamydomonadaceae</taxon>
        <taxon>Chlamydomonas</taxon>
    </lineage>
</organism>
<dbReference type="EMBL" id="CM008970">
    <property type="protein sequence ID" value="PNW78394.1"/>
    <property type="molecule type" value="Genomic_DNA"/>
</dbReference>
<dbReference type="Proteomes" id="UP000006906">
    <property type="component" value="Chromosome 9"/>
</dbReference>
<feature type="region of interest" description="Disordered" evidence="1">
    <location>
        <begin position="1"/>
        <end position="25"/>
    </location>
</feature>
<proteinExistence type="predicted"/>
<keyword evidence="4" id="KW-1185">Reference proteome</keyword>
<dbReference type="PANTHER" id="PTHR41252:SF1">
    <property type="entry name" value="BLR2505 PROTEIN"/>
    <property type="match status" value="1"/>
</dbReference>
<dbReference type="GeneID" id="5720674"/>
<evidence type="ECO:0000313" key="3">
    <source>
        <dbReference type="EMBL" id="PNW78394.1"/>
    </source>
</evidence>
<dbReference type="AlphaFoldDB" id="A0A2K3DCX7"/>
<dbReference type="KEGG" id="cre:CHLRE_09g399250v5"/>
<dbReference type="Gramene" id="PNW78394">
    <property type="protein sequence ID" value="PNW78394"/>
    <property type="gene ID" value="CHLRE_09g399250v5"/>
</dbReference>
<dbReference type="Gene3D" id="3.10.450.50">
    <property type="match status" value="1"/>
</dbReference>
<dbReference type="RefSeq" id="XP_042920839.1">
    <property type="nucleotide sequence ID" value="XM_043065927.1"/>
</dbReference>
<evidence type="ECO:0000259" key="2">
    <source>
        <dbReference type="Pfam" id="PF12680"/>
    </source>
</evidence>
<dbReference type="Pfam" id="PF12680">
    <property type="entry name" value="SnoaL_2"/>
    <property type="match status" value="1"/>
</dbReference>
<accession>A0A2K3DCX7</accession>
<dbReference type="SUPFAM" id="SSF54427">
    <property type="entry name" value="NTF2-like"/>
    <property type="match status" value="1"/>
</dbReference>
<dbReference type="PaxDb" id="3055-EDP01901"/>
<evidence type="ECO:0000313" key="4">
    <source>
        <dbReference type="Proteomes" id="UP000006906"/>
    </source>
</evidence>
<dbReference type="InterPro" id="IPR032710">
    <property type="entry name" value="NTF2-like_dom_sf"/>
</dbReference>
<dbReference type="ExpressionAtlas" id="A0A2K3DCX7">
    <property type="expression patterns" value="differential"/>
</dbReference>
<dbReference type="InterPro" id="IPR037401">
    <property type="entry name" value="SnoaL-like"/>
</dbReference>
<dbReference type="OrthoDB" id="538402at2759"/>
<feature type="domain" description="SnoaL-like" evidence="2">
    <location>
        <begin position="91"/>
        <end position="187"/>
    </location>
</feature>
<name>A0A2K3DCX7_CHLRE</name>
<dbReference type="PANTHER" id="PTHR41252">
    <property type="entry name" value="BLR2505 PROTEIN"/>
    <property type="match status" value="1"/>
</dbReference>
<reference evidence="3 4" key="1">
    <citation type="journal article" date="2007" name="Science">
        <title>The Chlamydomonas genome reveals the evolution of key animal and plant functions.</title>
        <authorList>
            <person name="Merchant S.S."/>
            <person name="Prochnik S.E."/>
            <person name="Vallon O."/>
            <person name="Harris E.H."/>
            <person name="Karpowicz S.J."/>
            <person name="Witman G.B."/>
            <person name="Terry A."/>
            <person name="Salamov A."/>
            <person name="Fritz-Laylin L.K."/>
            <person name="Marechal-Drouard L."/>
            <person name="Marshall W.F."/>
            <person name="Qu L.H."/>
            <person name="Nelson D.R."/>
            <person name="Sanderfoot A.A."/>
            <person name="Spalding M.H."/>
            <person name="Kapitonov V.V."/>
            <person name="Ren Q."/>
            <person name="Ferris P."/>
            <person name="Lindquist E."/>
            <person name="Shapiro H."/>
            <person name="Lucas S.M."/>
            <person name="Grimwood J."/>
            <person name="Schmutz J."/>
            <person name="Cardol P."/>
            <person name="Cerutti H."/>
            <person name="Chanfreau G."/>
            <person name="Chen C.L."/>
            <person name="Cognat V."/>
            <person name="Croft M.T."/>
            <person name="Dent R."/>
            <person name="Dutcher S."/>
            <person name="Fernandez E."/>
            <person name="Fukuzawa H."/>
            <person name="Gonzalez-Ballester D."/>
            <person name="Gonzalez-Halphen D."/>
            <person name="Hallmann A."/>
            <person name="Hanikenne M."/>
            <person name="Hippler M."/>
            <person name="Inwood W."/>
            <person name="Jabbari K."/>
            <person name="Kalanon M."/>
            <person name="Kuras R."/>
            <person name="Lefebvre P.A."/>
            <person name="Lemaire S.D."/>
            <person name="Lobanov A.V."/>
            <person name="Lohr M."/>
            <person name="Manuell A."/>
            <person name="Meier I."/>
            <person name="Mets L."/>
            <person name="Mittag M."/>
            <person name="Mittelmeier T."/>
            <person name="Moroney J.V."/>
            <person name="Moseley J."/>
            <person name="Napoli C."/>
            <person name="Nedelcu A.M."/>
            <person name="Niyogi K."/>
            <person name="Novoselov S.V."/>
            <person name="Paulsen I.T."/>
            <person name="Pazour G."/>
            <person name="Purton S."/>
            <person name="Ral J.P."/>
            <person name="Riano-Pachon D.M."/>
            <person name="Riekhof W."/>
            <person name="Rymarquis L."/>
            <person name="Schroda M."/>
            <person name="Stern D."/>
            <person name="Umen J."/>
            <person name="Willows R."/>
            <person name="Wilson N."/>
            <person name="Zimmer S.L."/>
            <person name="Allmer J."/>
            <person name="Balk J."/>
            <person name="Bisova K."/>
            <person name="Chen C.J."/>
            <person name="Elias M."/>
            <person name="Gendler K."/>
            <person name="Hauser C."/>
            <person name="Lamb M.R."/>
            <person name="Ledford H."/>
            <person name="Long J.C."/>
            <person name="Minagawa J."/>
            <person name="Page M.D."/>
            <person name="Pan J."/>
            <person name="Pootakham W."/>
            <person name="Roje S."/>
            <person name="Rose A."/>
            <person name="Stahlberg E."/>
            <person name="Terauchi A.M."/>
            <person name="Yang P."/>
            <person name="Ball S."/>
            <person name="Bowler C."/>
            <person name="Dieckmann C.L."/>
            <person name="Gladyshev V.N."/>
            <person name="Green P."/>
            <person name="Jorgensen R."/>
            <person name="Mayfield S."/>
            <person name="Mueller-Roeber B."/>
            <person name="Rajamani S."/>
            <person name="Sayre R.T."/>
            <person name="Brokstein P."/>
            <person name="Dubchak I."/>
            <person name="Goodstein D."/>
            <person name="Hornick L."/>
            <person name="Huang Y.W."/>
            <person name="Jhaveri J."/>
            <person name="Luo Y."/>
            <person name="Martinez D."/>
            <person name="Ngau W.C."/>
            <person name="Otillar B."/>
            <person name="Poliakov A."/>
            <person name="Porter A."/>
            <person name="Szajkowski L."/>
            <person name="Werner G."/>
            <person name="Zhou K."/>
            <person name="Grigoriev I.V."/>
            <person name="Rokhsar D.S."/>
            <person name="Grossman A.R."/>
        </authorList>
    </citation>
    <scope>NUCLEOTIDE SEQUENCE [LARGE SCALE GENOMIC DNA]</scope>
    <source>
        <strain evidence="4">CC-503</strain>
    </source>
</reference>
<evidence type="ECO:0000256" key="1">
    <source>
        <dbReference type="SAM" id="MobiDB-lite"/>
    </source>
</evidence>
<protein>
    <recommendedName>
        <fullName evidence="2">SnoaL-like domain-containing protein</fullName>
    </recommendedName>
</protein>
<gene>
    <name evidence="3" type="ORF">CHLRE_09g399250v5</name>
</gene>
<sequence>MSALAASHHGHAAKPQARERAPVRVPVPRPQRMRVVASAQSGPTARRDVLNVALFGGLASSMLAVTPQQASAATGPAATLESAYGAFGSFVSSGDYSTLDSFFTNDTTWLSNVNGGFQGKGKADVKRFFAWNLAANAVSSFRPLQFVEQGNKVASLVAMAGSGKATGRPYDTVLAHFATVEGGKITEFREVAGSEWSEAMGGVPFPK</sequence>